<evidence type="ECO:0000259" key="3">
    <source>
        <dbReference type="Pfam" id="PF25597"/>
    </source>
</evidence>
<dbReference type="CDD" id="cd06222">
    <property type="entry name" value="RNase_H_like"/>
    <property type="match status" value="1"/>
</dbReference>
<dbReference type="InterPro" id="IPR057670">
    <property type="entry name" value="SH3_retrovirus"/>
</dbReference>
<accession>A0A7J9JY39</accession>
<protein>
    <recommendedName>
        <fullName evidence="6">RNase H type-1 domain-containing protein</fullName>
    </recommendedName>
</protein>
<dbReference type="Pfam" id="PF13456">
    <property type="entry name" value="RVT_3"/>
    <property type="match status" value="1"/>
</dbReference>
<feature type="compositionally biased region" description="Low complexity" evidence="1">
    <location>
        <begin position="160"/>
        <end position="181"/>
    </location>
</feature>
<keyword evidence="5" id="KW-1185">Reference proteome</keyword>
<dbReference type="AlphaFoldDB" id="A0A7J9JY39"/>
<evidence type="ECO:0000313" key="5">
    <source>
        <dbReference type="Proteomes" id="UP000593575"/>
    </source>
</evidence>
<feature type="domain" description="RNase H type-1" evidence="2">
    <location>
        <begin position="250"/>
        <end position="324"/>
    </location>
</feature>
<gene>
    <name evidence="4" type="ORF">Goarm_004864</name>
</gene>
<evidence type="ECO:0008006" key="6">
    <source>
        <dbReference type="Google" id="ProtNLM"/>
    </source>
</evidence>
<dbReference type="InterPro" id="IPR036397">
    <property type="entry name" value="RNaseH_sf"/>
</dbReference>
<dbReference type="Pfam" id="PF25597">
    <property type="entry name" value="SH3_retrovirus"/>
    <property type="match status" value="1"/>
</dbReference>
<proteinExistence type="predicted"/>
<evidence type="ECO:0000256" key="1">
    <source>
        <dbReference type="SAM" id="MobiDB-lite"/>
    </source>
</evidence>
<dbReference type="Gene3D" id="3.30.420.10">
    <property type="entry name" value="Ribonuclease H-like superfamily/Ribonuclease H"/>
    <property type="match status" value="1"/>
</dbReference>
<feature type="region of interest" description="Disordered" evidence="1">
    <location>
        <begin position="155"/>
        <end position="195"/>
    </location>
</feature>
<dbReference type="Proteomes" id="UP000593575">
    <property type="component" value="Unassembled WGS sequence"/>
</dbReference>
<dbReference type="InterPro" id="IPR044730">
    <property type="entry name" value="RNase_H-like_dom_plant"/>
</dbReference>
<dbReference type="EMBL" id="JABFAE010000010">
    <property type="protein sequence ID" value="MBA0839095.1"/>
    <property type="molecule type" value="Genomic_DNA"/>
</dbReference>
<sequence length="338" mass="37944">MEYWGYAFCCAVHLINRLPTSVLKGQTPYRALYEKDPTYDYLRIFGYYCFPYLRLFLHHKLEFRSQPCTFLGYSSQHKGYQCHMSDGKVVISHHVVFDEQRFLSPSSATKGIMSSSGTIATFVPLVKRVAASTSPIGSSPSLSLSDTFPVEVGSAHETHSSSSLPTDDSFSGPTVLTTSSPLSPPLPSSSLPQTNTHMMKVADGSIIVGEVPSCEQVADIITKPLSVSYFDRFRGLLRVLPLGKLQALPCVHAIRFRAKLGFLRSAIEGDALSVIKKIQSEEDERSEIRAYILDAKRLKSYFISCRFRHAWRQMNKVAHLLAKRTQYGRRYLSEERPS</sequence>
<dbReference type="GO" id="GO:0004523">
    <property type="term" value="F:RNA-DNA hybrid ribonuclease activity"/>
    <property type="evidence" value="ECO:0007669"/>
    <property type="project" value="InterPro"/>
</dbReference>
<comment type="caution">
    <text evidence="4">The sequence shown here is derived from an EMBL/GenBank/DDBJ whole genome shotgun (WGS) entry which is preliminary data.</text>
</comment>
<organism evidence="4 5">
    <name type="scientific">Gossypium armourianum</name>
    <dbReference type="NCBI Taxonomy" id="34283"/>
    <lineage>
        <taxon>Eukaryota</taxon>
        <taxon>Viridiplantae</taxon>
        <taxon>Streptophyta</taxon>
        <taxon>Embryophyta</taxon>
        <taxon>Tracheophyta</taxon>
        <taxon>Spermatophyta</taxon>
        <taxon>Magnoliopsida</taxon>
        <taxon>eudicotyledons</taxon>
        <taxon>Gunneridae</taxon>
        <taxon>Pentapetalae</taxon>
        <taxon>rosids</taxon>
        <taxon>malvids</taxon>
        <taxon>Malvales</taxon>
        <taxon>Malvaceae</taxon>
        <taxon>Malvoideae</taxon>
        <taxon>Gossypium</taxon>
    </lineage>
</organism>
<name>A0A7J9JY39_9ROSI</name>
<evidence type="ECO:0000259" key="2">
    <source>
        <dbReference type="Pfam" id="PF13456"/>
    </source>
</evidence>
<dbReference type="InterPro" id="IPR002156">
    <property type="entry name" value="RNaseH_domain"/>
</dbReference>
<evidence type="ECO:0000313" key="4">
    <source>
        <dbReference type="EMBL" id="MBA0839095.1"/>
    </source>
</evidence>
<dbReference type="InterPro" id="IPR039537">
    <property type="entry name" value="Retrotran_Ty1/copia-like"/>
</dbReference>
<dbReference type="PANTHER" id="PTHR42648:SF26">
    <property type="entry name" value="INTEGRASE CATALYTIC DOMAIN-CONTAINING PROTEIN"/>
    <property type="match status" value="1"/>
</dbReference>
<reference evidence="4 5" key="1">
    <citation type="journal article" date="2019" name="Genome Biol. Evol.">
        <title>Insights into the evolution of the New World diploid cottons (Gossypium, subgenus Houzingenia) based on genome sequencing.</title>
        <authorList>
            <person name="Grover C.E."/>
            <person name="Arick M.A. 2nd"/>
            <person name="Thrash A."/>
            <person name="Conover J.L."/>
            <person name="Sanders W.S."/>
            <person name="Peterson D.G."/>
            <person name="Frelichowski J.E."/>
            <person name="Scheffler J.A."/>
            <person name="Scheffler B.E."/>
            <person name="Wendel J.F."/>
        </authorList>
    </citation>
    <scope>NUCLEOTIDE SEQUENCE [LARGE SCALE GENOMIC DNA]</scope>
    <source>
        <strain evidence="4">6</strain>
        <tissue evidence="4">Leaf</tissue>
    </source>
</reference>
<feature type="domain" description="Retroviral polymerase SH3-like" evidence="3">
    <location>
        <begin position="49"/>
        <end position="103"/>
    </location>
</feature>
<dbReference type="GO" id="GO:0003676">
    <property type="term" value="F:nucleic acid binding"/>
    <property type="evidence" value="ECO:0007669"/>
    <property type="project" value="InterPro"/>
</dbReference>
<dbReference type="PANTHER" id="PTHR42648">
    <property type="entry name" value="TRANSPOSASE, PUTATIVE-RELATED"/>
    <property type="match status" value="1"/>
</dbReference>